<dbReference type="AlphaFoldDB" id="A0A1H9U9M2"/>
<dbReference type="GO" id="GO:0008324">
    <property type="term" value="F:monoatomic cation transmembrane transporter activity"/>
    <property type="evidence" value="ECO:0007669"/>
    <property type="project" value="InterPro"/>
</dbReference>
<evidence type="ECO:0000313" key="2">
    <source>
        <dbReference type="Proteomes" id="UP000198929"/>
    </source>
</evidence>
<dbReference type="RefSeq" id="WP_092259091.1">
    <property type="nucleotide sequence ID" value="NZ_CP047199.1"/>
</dbReference>
<dbReference type="Pfam" id="PF01899">
    <property type="entry name" value="MNHE"/>
    <property type="match status" value="1"/>
</dbReference>
<accession>A0A1H9U9M2</accession>
<organism evidence="1 2">
    <name type="scientific">Corynebacterium cystitidis DSM 20524</name>
    <dbReference type="NCBI Taxonomy" id="1121357"/>
    <lineage>
        <taxon>Bacteria</taxon>
        <taxon>Bacillati</taxon>
        <taxon>Actinomycetota</taxon>
        <taxon>Actinomycetes</taxon>
        <taxon>Mycobacteriales</taxon>
        <taxon>Corynebacteriaceae</taxon>
        <taxon>Corynebacterium</taxon>
    </lineage>
</organism>
<proteinExistence type="predicted"/>
<keyword evidence="2" id="KW-1185">Reference proteome</keyword>
<dbReference type="NCBIfam" id="NF009297">
    <property type="entry name" value="PRK12654.1"/>
    <property type="match status" value="1"/>
</dbReference>
<dbReference type="EMBL" id="FOGQ01000007">
    <property type="protein sequence ID" value="SES06049.1"/>
    <property type="molecule type" value="Genomic_DNA"/>
</dbReference>
<dbReference type="Proteomes" id="UP000198929">
    <property type="component" value="Unassembled WGS sequence"/>
</dbReference>
<evidence type="ECO:0000313" key="1">
    <source>
        <dbReference type="EMBL" id="SES06049.1"/>
    </source>
</evidence>
<sequence>MHVISYIFWLIKEIFVAGFGAAWKGLKPTNELNPVVIYYPLRVTGEWEIFWFASSVTATPTTLSLGLREPVNEGEPRILIVQSAFGSDPVSDIESFADMEERLAPGVKDIPFDATKVYYEYPAEDITASGKEV</sequence>
<name>A0A1H9U9M2_9CORY</name>
<reference evidence="2" key="1">
    <citation type="submission" date="2016-10" db="EMBL/GenBank/DDBJ databases">
        <authorList>
            <person name="Varghese N."/>
            <person name="Submissions S."/>
        </authorList>
    </citation>
    <scope>NUCLEOTIDE SEQUENCE [LARGE SCALE GENOMIC DNA]</scope>
    <source>
        <strain evidence="2">DSM 20524</strain>
    </source>
</reference>
<dbReference type="GO" id="GO:0016020">
    <property type="term" value="C:membrane"/>
    <property type="evidence" value="ECO:0007669"/>
    <property type="project" value="InterPro"/>
</dbReference>
<protein>
    <submittedName>
        <fullName evidence="1">Multisubunit sodium/proton antiporter, MrpE subunit</fullName>
    </submittedName>
</protein>
<dbReference type="STRING" id="1121357.SAMN05661109_01737"/>
<dbReference type="InterPro" id="IPR002758">
    <property type="entry name" value="Cation_antiport_E"/>
</dbReference>
<gene>
    <name evidence="1" type="ORF">SAMN05661109_01737</name>
</gene>